<keyword evidence="1" id="KW-0808">Transferase</keyword>
<sequence length="248" mass="28249">MDNQRPYAAPQVCTKVASFLEQGQRLENLSWRLWHLQNLMVETDDAKSKHEFRKLLKCMSDKSDEEKGRSIEELQAPGSRRNHSTDIIQQCAIEKEREHEAQSGRPGIHRMQFTFSVDQPLAPTGHSPPAQKPDLKLSPEFKDNCAQQGIDSLHRCGGSCSGAARSYGDHKANFKAVETKYNAASRLIDVTVFEPRHDVSVPLQFQFEYKPSMGFAAIHEIAADHNKPIKVFYWKLWFGDNEILPEID</sequence>
<accession>A0A2R6PN39</accession>
<evidence type="ECO:0000256" key="2">
    <source>
        <dbReference type="SAM" id="MobiDB-lite"/>
    </source>
</evidence>
<keyword evidence="6" id="KW-1185">Reference proteome</keyword>
<feature type="non-terminal residue" evidence="5">
    <location>
        <position position="248"/>
    </location>
</feature>
<dbReference type="InterPro" id="IPR040883">
    <property type="entry name" value="FAS_meander"/>
</dbReference>
<dbReference type="GO" id="GO:0016740">
    <property type="term" value="F:transferase activity"/>
    <property type="evidence" value="ECO:0007669"/>
    <property type="project" value="UniProtKB-KW"/>
</dbReference>
<dbReference type="InterPro" id="IPR050830">
    <property type="entry name" value="Fungal_FAS"/>
</dbReference>
<evidence type="ECO:0000256" key="1">
    <source>
        <dbReference type="ARBA" id="ARBA00022679"/>
    </source>
</evidence>
<organism evidence="5 6">
    <name type="scientific">Hermanssonia centrifuga</name>
    <dbReference type="NCBI Taxonomy" id="98765"/>
    <lineage>
        <taxon>Eukaryota</taxon>
        <taxon>Fungi</taxon>
        <taxon>Dikarya</taxon>
        <taxon>Basidiomycota</taxon>
        <taxon>Agaricomycotina</taxon>
        <taxon>Agaricomycetes</taxon>
        <taxon>Polyporales</taxon>
        <taxon>Meruliaceae</taxon>
        <taxon>Hermanssonia</taxon>
    </lineage>
</organism>
<dbReference type="Gene3D" id="3.30.1120.100">
    <property type="match status" value="1"/>
</dbReference>
<dbReference type="EMBL" id="MLYV02000467">
    <property type="protein sequence ID" value="PSR93882.1"/>
    <property type="molecule type" value="Genomic_DNA"/>
</dbReference>
<dbReference type="STRING" id="98765.A0A2R6PN39"/>
<reference evidence="5 6" key="1">
    <citation type="submission" date="2018-02" db="EMBL/GenBank/DDBJ databases">
        <title>Genome sequence of the basidiomycete white-rot fungus Phlebia centrifuga.</title>
        <authorList>
            <person name="Granchi Z."/>
            <person name="Peng M."/>
            <person name="de Vries R.P."/>
            <person name="Hilden K."/>
            <person name="Makela M.R."/>
            <person name="Grigoriev I."/>
            <person name="Riley R."/>
        </authorList>
    </citation>
    <scope>NUCLEOTIDE SEQUENCE [LARGE SCALE GENOMIC DNA]</scope>
    <source>
        <strain evidence="5 6">FBCC195</strain>
    </source>
</reference>
<dbReference type="AlphaFoldDB" id="A0A2R6PN39"/>
<dbReference type="OrthoDB" id="515401at2759"/>
<dbReference type="GO" id="GO:0019171">
    <property type="term" value="F:(3R)-hydroxyacyl-[acyl-carrier-protein] dehydratase activity"/>
    <property type="evidence" value="ECO:0007669"/>
    <property type="project" value="InterPro"/>
</dbReference>
<dbReference type="PANTHER" id="PTHR10982:SF21">
    <property type="entry name" value="FATTY ACID SYNTHASE SUBUNIT BETA"/>
    <property type="match status" value="1"/>
</dbReference>
<dbReference type="Proteomes" id="UP000186601">
    <property type="component" value="Unassembled WGS sequence"/>
</dbReference>
<name>A0A2R6PN39_9APHY</name>
<proteinExistence type="predicted"/>
<feature type="region of interest" description="Disordered" evidence="2">
    <location>
        <begin position="63"/>
        <end position="84"/>
    </location>
</feature>
<evidence type="ECO:0000259" key="4">
    <source>
        <dbReference type="Pfam" id="PF17951"/>
    </source>
</evidence>
<feature type="domain" description="Fatty acid synthase meander beta sheet" evidence="4">
    <location>
        <begin position="166"/>
        <end position="240"/>
    </location>
</feature>
<evidence type="ECO:0000313" key="6">
    <source>
        <dbReference type="Proteomes" id="UP000186601"/>
    </source>
</evidence>
<protein>
    <submittedName>
        <fullName evidence="5">Uncharacterized protein</fullName>
    </submittedName>
</protein>
<comment type="caution">
    <text evidence="5">The sequence shown here is derived from an EMBL/GenBank/DDBJ whole genome shotgun (WGS) entry which is preliminary data.</text>
</comment>
<dbReference type="Pfam" id="PF08550">
    <property type="entry name" value="GATA_AreA"/>
    <property type="match status" value="1"/>
</dbReference>
<feature type="compositionally biased region" description="Basic and acidic residues" evidence="2">
    <location>
        <begin position="63"/>
        <end position="72"/>
    </location>
</feature>
<dbReference type="Pfam" id="PF17951">
    <property type="entry name" value="FAS_meander"/>
    <property type="match status" value="1"/>
</dbReference>
<evidence type="ECO:0000259" key="3">
    <source>
        <dbReference type="Pfam" id="PF08550"/>
    </source>
</evidence>
<dbReference type="InterPro" id="IPR013860">
    <property type="entry name" value="AreA_GATA"/>
</dbReference>
<feature type="domain" description="Nitrogen regulatory protein areA GATA-like" evidence="3">
    <location>
        <begin position="12"/>
        <end position="35"/>
    </location>
</feature>
<dbReference type="PANTHER" id="PTHR10982">
    <property type="entry name" value="MALONYL COA-ACYL CARRIER PROTEIN TRANSACYLASE"/>
    <property type="match status" value="1"/>
</dbReference>
<gene>
    <name evidence="5" type="ORF">PHLCEN_2v4600</name>
</gene>
<evidence type="ECO:0000313" key="5">
    <source>
        <dbReference type="EMBL" id="PSR93882.1"/>
    </source>
</evidence>